<dbReference type="InterPro" id="IPR045746">
    <property type="entry name" value="ACT14924-like_Acyltransf_dom"/>
</dbReference>
<accession>A0A4V1LAE1</accession>
<dbReference type="InterPro" id="IPR002123">
    <property type="entry name" value="Plipid/glycerol_acylTrfase"/>
</dbReference>
<evidence type="ECO:0000313" key="2">
    <source>
        <dbReference type="Proteomes" id="UP000711407"/>
    </source>
</evidence>
<keyword evidence="1" id="KW-0012">Acyltransferase</keyword>
<evidence type="ECO:0000313" key="1">
    <source>
        <dbReference type="EMBL" id="HJE40012.1"/>
    </source>
</evidence>
<dbReference type="SMART" id="SM00563">
    <property type="entry name" value="PlsC"/>
    <property type="match status" value="1"/>
</dbReference>
<organism evidence="1 2">
    <name type="scientific">Candidatus Amulumruptor caecigallinarius</name>
    <dbReference type="NCBI Taxonomy" id="2109911"/>
    <lineage>
        <taxon>Bacteria</taxon>
        <taxon>Pseudomonadati</taxon>
        <taxon>Bacteroidota</taxon>
        <taxon>Bacteroidia</taxon>
        <taxon>Bacteroidales</taxon>
        <taxon>Muribaculaceae</taxon>
        <taxon>Candidatus Amulumruptor</taxon>
    </lineage>
</organism>
<dbReference type="GO" id="GO:0016746">
    <property type="term" value="F:acyltransferase activity"/>
    <property type="evidence" value="ECO:0007669"/>
    <property type="project" value="UniProtKB-KW"/>
</dbReference>
<dbReference type="CDD" id="cd07986">
    <property type="entry name" value="LPLAT_ACT14924-like"/>
    <property type="match status" value="1"/>
</dbReference>
<comment type="caution">
    <text evidence="1">The sequence shown here is derived from an EMBL/GenBank/DDBJ whole genome shotgun (WGS) entry which is preliminary data.</text>
</comment>
<sequence>MTDSTPQSHIERDLQPSETDVRPDVLNYDDVIAAVPKLAGHRKLVDWLLHVLAVDKVNAVHSHCCDTPGPEFVKRLLFEEFHNTLRIDNEAVLDNLPQGAFITVSNHPFGALDGIALIHIVASRRPDYKVMVNMILNHISAMRPNFIAVDPMASDNPEKRRVSVNGIREVMRRLKDGHPIGFFPAGAMSKTDRRGRPIDRQWQQSVLQLIYKAKVPVIPIFFHGKNSWWCNFLGHVCWPARSLRLPAEVFRKCGTEIHISVGDPISVDEQAAHGTSAEALGAYLREKTYALRDMYK</sequence>
<keyword evidence="1" id="KW-0808">Transferase</keyword>
<reference evidence="1" key="1">
    <citation type="journal article" date="2021" name="PeerJ">
        <title>Extensive microbial diversity within the chicken gut microbiome revealed by metagenomics and culture.</title>
        <authorList>
            <person name="Gilroy R."/>
            <person name="Ravi A."/>
            <person name="Getino M."/>
            <person name="Pursley I."/>
            <person name="Horton D.L."/>
            <person name="Alikhan N.F."/>
            <person name="Baker D."/>
            <person name="Gharbi K."/>
            <person name="Hall N."/>
            <person name="Watson M."/>
            <person name="Adriaenssens E.M."/>
            <person name="Foster-Nyarko E."/>
            <person name="Jarju S."/>
            <person name="Secka A."/>
            <person name="Antonio M."/>
            <person name="Oren A."/>
            <person name="Chaudhuri R.R."/>
            <person name="La Ragione R."/>
            <person name="Hildebrand F."/>
            <person name="Pallen M.J."/>
        </authorList>
    </citation>
    <scope>NUCLEOTIDE SEQUENCE</scope>
    <source>
        <strain evidence="1">4100</strain>
    </source>
</reference>
<protein>
    <submittedName>
        <fullName evidence="1">Lysophospholipid acyltransferase family protein</fullName>
    </submittedName>
</protein>
<dbReference type="EMBL" id="DYXT01000051">
    <property type="protein sequence ID" value="HJE40012.1"/>
    <property type="molecule type" value="Genomic_DNA"/>
</dbReference>
<dbReference type="AlphaFoldDB" id="A0A4V1LAE1"/>
<dbReference type="Proteomes" id="UP000711407">
    <property type="component" value="Unassembled WGS sequence"/>
</dbReference>
<gene>
    <name evidence="1" type="ORF">K8V47_09700</name>
</gene>
<proteinExistence type="predicted"/>
<dbReference type="SUPFAM" id="SSF69593">
    <property type="entry name" value="Glycerol-3-phosphate (1)-acyltransferase"/>
    <property type="match status" value="1"/>
</dbReference>
<dbReference type="Pfam" id="PF19576">
    <property type="entry name" value="Acyltransf_2"/>
    <property type="match status" value="1"/>
</dbReference>
<reference evidence="1" key="2">
    <citation type="submission" date="2021-09" db="EMBL/GenBank/DDBJ databases">
        <authorList>
            <person name="Gilroy R."/>
        </authorList>
    </citation>
    <scope>NUCLEOTIDE SEQUENCE</scope>
    <source>
        <strain evidence="1">4100</strain>
    </source>
</reference>
<name>A0A4V1LAE1_9BACT</name>